<protein>
    <submittedName>
        <fullName evidence="2">Transmembrane protein</fullName>
    </submittedName>
</protein>
<feature type="compositionally biased region" description="Low complexity" evidence="1">
    <location>
        <begin position="71"/>
        <end position="86"/>
    </location>
</feature>
<evidence type="ECO:0000256" key="1">
    <source>
        <dbReference type="SAM" id="MobiDB-lite"/>
    </source>
</evidence>
<evidence type="ECO:0000313" key="2">
    <source>
        <dbReference type="EMBL" id="PHJ19732.1"/>
    </source>
</evidence>
<proteinExistence type="predicted"/>
<accession>A0A2C6KU20</accession>
<gene>
    <name evidence="2" type="ORF">CSUI_006435</name>
</gene>
<comment type="caution">
    <text evidence="2">The sequence shown here is derived from an EMBL/GenBank/DDBJ whole genome shotgun (WGS) entry which is preliminary data.</text>
</comment>
<keyword evidence="2" id="KW-0472">Membrane</keyword>
<reference evidence="2 3" key="1">
    <citation type="journal article" date="2017" name="Int. J. Parasitol.">
        <title>The genome of the protozoan parasite Cystoisospora suis and a reverse vaccinology approach to identify vaccine candidates.</title>
        <authorList>
            <person name="Palmieri N."/>
            <person name="Shrestha A."/>
            <person name="Ruttkowski B."/>
            <person name="Beck T."/>
            <person name="Vogl C."/>
            <person name="Tomley F."/>
            <person name="Blake D.P."/>
            <person name="Joachim A."/>
        </authorList>
    </citation>
    <scope>NUCLEOTIDE SEQUENCE [LARGE SCALE GENOMIC DNA]</scope>
    <source>
        <strain evidence="2 3">Wien I</strain>
    </source>
</reference>
<sequence>MGTPPALLKGHCSFPPRGESFPAAFTFILFLLTYSDVSCLFWCHPVHAASPVKPVANAVFSLRGRPDPRSTSRSPRAHPSSHSDASLVSSPGFAGDPVDRILDENGAPNAQTFTDIRSRKEEVFFKKDIQDNRQTTPTGATTTDSSLFSSFASLKGKGIHSVDRPFQSYISLVQLGGAPVFSGQLGTGVDVMPDSEEDIAVMPNCLFYSSYPGSCIPGSAHSPCRYCRAKQFSGLYGAAQCPPFTSFPPELQSLYRWRITPAKRSRVKGWSDELVCVVEKTAMADHLQMQMQQAGAFRVTPTAPAPTRMTPNPFFNPYARAAAPVTYTVSSTCRVAAAVTMLGLLVGVFCI</sequence>
<keyword evidence="2" id="KW-0812">Transmembrane</keyword>
<dbReference type="Proteomes" id="UP000221165">
    <property type="component" value="Unassembled WGS sequence"/>
</dbReference>
<dbReference type="EMBL" id="MIGC01003255">
    <property type="protein sequence ID" value="PHJ19732.1"/>
    <property type="molecule type" value="Genomic_DNA"/>
</dbReference>
<keyword evidence="3" id="KW-1185">Reference proteome</keyword>
<dbReference type="AlphaFoldDB" id="A0A2C6KU20"/>
<dbReference type="VEuPathDB" id="ToxoDB:CSUI_006435"/>
<dbReference type="RefSeq" id="XP_067921428.1">
    <property type="nucleotide sequence ID" value="XM_068066595.1"/>
</dbReference>
<name>A0A2C6KU20_9APIC</name>
<organism evidence="2 3">
    <name type="scientific">Cystoisospora suis</name>
    <dbReference type="NCBI Taxonomy" id="483139"/>
    <lineage>
        <taxon>Eukaryota</taxon>
        <taxon>Sar</taxon>
        <taxon>Alveolata</taxon>
        <taxon>Apicomplexa</taxon>
        <taxon>Conoidasida</taxon>
        <taxon>Coccidia</taxon>
        <taxon>Eucoccidiorida</taxon>
        <taxon>Eimeriorina</taxon>
        <taxon>Sarcocystidae</taxon>
        <taxon>Cystoisospora</taxon>
    </lineage>
</organism>
<dbReference type="GeneID" id="94429806"/>
<dbReference type="OrthoDB" id="333286at2759"/>
<evidence type="ECO:0000313" key="3">
    <source>
        <dbReference type="Proteomes" id="UP000221165"/>
    </source>
</evidence>
<feature type="region of interest" description="Disordered" evidence="1">
    <location>
        <begin position="63"/>
        <end position="91"/>
    </location>
</feature>